<keyword evidence="3" id="KW-1185">Reference proteome</keyword>
<dbReference type="Proteomes" id="UP000182569">
    <property type="component" value="Chromosome"/>
</dbReference>
<dbReference type="SUPFAM" id="SSF56281">
    <property type="entry name" value="Metallo-hydrolase/oxidoreductase"/>
    <property type="match status" value="1"/>
</dbReference>
<name>A0A1J0GML5_9CLOT</name>
<reference evidence="3" key="1">
    <citation type="journal article" date="2016" name="Front. Microbiol.">
        <title>Complete Genome Sequence of Clostridium estertheticum DSM 8809, a Microbe Identified in Spoiled Vacuum Packed Beef.</title>
        <authorList>
            <person name="Yu Z."/>
            <person name="Gunn L."/>
            <person name="Brennan E."/>
            <person name="Reid R."/>
            <person name="Wall P.G."/>
            <person name="Gaora O.P."/>
            <person name="Hurley D."/>
            <person name="Bolton D."/>
            <person name="Fanning S."/>
        </authorList>
    </citation>
    <scope>NUCLEOTIDE SEQUENCE [LARGE SCALE GENOMIC DNA]</scope>
    <source>
        <strain evidence="3">DSM 8809</strain>
    </source>
</reference>
<evidence type="ECO:0000313" key="3">
    <source>
        <dbReference type="Proteomes" id="UP000182569"/>
    </source>
</evidence>
<dbReference type="KEGG" id="ceu:A7L45_07810"/>
<gene>
    <name evidence="2" type="ORF">A7L45_07810</name>
</gene>
<proteinExistence type="predicted"/>
<dbReference type="AlphaFoldDB" id="A0A1J0GML5"/>
<protein>
    <submittedName>
        <fullName evidence="2">MBL fold metallo-hydrolase</fullName>
    </submittedName>
</protein>
<sequence length="495" mass="56967">MEKIQPFADDNRRIFAKLYIDSSWFEELSLHLPNDLLFEAFQSGIDMIMESGELEYLIDLVEDIISDIPFFPFELNFSLINEGVVELDSIFSESNEKNKNNTYKPYFYEFSGYCESWSDLKKLLLYYRKSDYGYFTCFLDFSEESNYDNMIAVVDGNVLFSASPIEEKSGKLVVVHNSSKIDPKFMPILDDSIYKCVTNPVNESRKNILKDAIDSLKMSFEPKNAIIYNVGQGNNVSIELKGEKHVFFDIGLTKSGLERNQSETKAAIKEFNKINPEIVILSHWDMDHILGVAYANNSIYDAVWIVPDLWGLMKYTYKRKGVLKFKYVSDSAKRLLKYLDFKNAGKLFIIDESWTNSCIYSSKNENMCIWTGSRQNANGINGAKEPYNINEANNFGLIMTFRNKKKLLLSGDCEYSIMPSDIWEEEYEYLLASHHCSKMSKIPLAKAASNKKAILSYGVANNYGHPNKQHIRELSNIGYEINTTLGHRHIRCNLK</sequence>
<keyword evidence="2" id="KW-0378">Hydrolase</keyword>
<accession>A0A1J0GML5</accession>
<organism evidence="2 3">
    <name type="scientific">Clostridium estertheticum subsp. estertheticum</name>
    <dbReference type="NCBI Taxonomy" id="1552"/>
    <lineage>
        <taxon>Bacteria</taxon>
        <taxon>Bacillati</taxon>
        <taxon>Bacillota</taxon>
        <taxon>Clostridia</taxon>
        <taxon>Eubacteriales</taxon>
        <taxon>Clostridiaceae</taxon>
        <taxon>Clostridium</taxon>
    </lineage>
</organism>
<evidence type="ECO:0000259" key="1">
    <source>
        <dbReference type="Pfam" id="PF00753"/>
    </source>
</evidence>
<evidence type="ECO:0000313" key="2">
    <source>
        <dbReference type="EMBL" id="APC42626.1"/>
    </source>
</evidence>
<dbReference type="PANTHER" id="PTHR30619:SF1">
    <property type="entry name" value="RECOMBINATION PROTEIN 2"/>
    <property type="match status" value="1"/>
</dbReference>
<dbReference type="Gene3D" id="3.60.15.10">
    <property type="entry name" value="Ribonuclease Z/Hydroxyacylglutathione hydrolase-like"/>
    <property type="match status" value="1"/>
</dbReference>
<feature type="domain" description="Metallo-beta-lactamase" evidence="1">
    <location>
        <begin position="232"/>
        <end position="326"/>
    </location>
</feature>
<dbReference type="InterPro" id="IPR036866">
    <property type="entry name" value="RibonucZ/Hydroxyglut_hydro"/>
</dbReference>
<dbReference type="STRING" id="1552.A7L45_07810"/>
<dbReference type="PANTHER" id="PTHR30619">
    <property type="entry name" value="DNA INTERNALIZATION/COMPETENCE PROTEIN COMEC/REC2"/>
    <property type="match status" value="1"/>
</dbReference>
<dbReference type="Pfam" id="PF00753">
    <property type="entry name" value="Lactamase_B"/>
    <property type="match status" value="1"/>
</dbReference>
<dbReference type="InterPro" id="IPR052159">
    <property type="entry name" value="Competence_DNA_uptake"/>
</dbReference>
<dbReference type="OrthoDB" id="9761531at2"/>
<dbReference type="EMBL" id="CP015756">
    <property type="protein sequence ID" value="APC42626.1"/>
    <property type="molecule type" value="Genomic_DNA"/>
</dbReference>
<dbReference type="InterPro" id="IPR001279">
    <property type="entry name" value="Metallo-B-lactamas"/>
</dbReference>
<dbReference type="GO" id="GO:0016787">
    <property type="term" value="F:hydrolase activity"/>
    <property type="evidence" value="ECO:0007669"/>
    <property type="project" value="UniProtKB-KW"/>
</dbReference>